<comment type="subcellular location">
    <subcellularLocation>
        <location evidence="1">Cell membrane</location>
        <topology evidence="1">Multi-pass membrane protein</topology>
    </subcellularLocation>
</comment>
<keyword evidence="5 15" id="KW-0812">Transmembrane</keyword>
<evidence type="ECO:0000256" key="5">
    <source>
        <dbReference type="ARBA" id="ARBA00022692"/>
    </source>
</evidence>
<sequence length="1095" mass="121300">MGSATAEEGVLLYRISESSASSSSLAASDEWNPTDTVIFFGLSLGLGIACRHVLRGTRVPYTVALLVIGIALGSLEYGTSHKLGRIGNGIRLWAHIDPDLLLAIFLPALLFESSFSMEIHQIKVLYESNGSKRCMAQMLLLAGPGVLISTCCLGCALKFIFPYNWSWTTSLLLGGLLSATDPVAVVALLKELVSVDNLINLSRTAIVVYQLFYRMVLGESFNWGSIVKFLTQVSLGAVGIGIAFGIASVLWLGFIFNDTVIEIALTVAVSYIAYFTAQEGAGVSGVLAVMTLGMFYAAAARTAFKGDGQQSLHHFWEMVAYIANTLIFILSGVVIAEGVLSSGNIFHNHGHAWGYLFLLYIFVQLSRFVVVGVLDFTSYMYQRTSDSTIYLSSETGTLFVFFTGGIVLLTLIVNGSTTQFILHLLDMDRVSATKKRILNYTRYEMLNKALEAFGDLGDDEELGPVDWPTVKTYIASLNNLARSCEHPHSASEADNNLDRNNLKDIRIRLLNGVQAAYWGMLDEGRIMQKTANILMQSVDEAIDLASQEHLCDWKGLRSNVHFPSYYKFLQASIFPQRMVTYFTVERLESACYICAAFLRAHRIARRQLHDFIGDSDIASIVINESEAEGEEARKFLEDVRVTFPQVLRVVKTRQVTYSVLNHLIDYVQNLEKVGLLEEKEMLHLHDAVQTDLKRLLRNPPLVKVPKITDLISVHPLLGALPSMVRKALEGSTKEIMKPCGVPLYKEGSKPNGVWLISNGVVKWTSKSIRSRHSLHPTFTHGSTLGLEKILSVLKSDPAVEDFLWQESAIVLAKLLLPQVFEKMPTQELRVLVAERSVITTYIRGETIEVPHHSIGFLLEGFIKAHGFQNELIASPAVLLLLQGNQSSQNMEISGSHTASFSHQGSRYQVEARARVIFFDITAFEDGALRRRSSSLASIDHPNRPLTREHGGLMSWPENFYRPGECKPNCEGTYRPSNSLSARAMQLGIFGSMVDMQRRARSFSSIQVKRSQSMSFLRNTSVRNRQQVPIPLEGAACASMGLEVRNLNGQTPAPQLHGAGPNGTHTIDDYSDESDAEDEFVVRIDSPSRLSFHQAS</sequence>
<feature type="compositionally biased region" description="Acidic residues" evidence="14">
    <location>
        <begin position="1068"/>
        <end position="1077"/>
    </location>
</feature>
<evidence type="ECO:0000256" key="11">
    <source>
        <dbReference type="ARBA" id="ARBA00023201"/>
    </source>
</evidence>
<evidence type="ECO:0000256" key="13">
    <source>
        <dbReference type="ARBA" id="ARBA00047912"/>
    </source>
</evidence>
<evidence type="ECO:0000256" key="14">
    <source>
        <dbReference type="SAM" id="MobiDB-lite"/>
    </source>
</evidence>
<dbReference type="PANTHER" id="PTHR10110">
    <property type="entry name" value="SODIUM/HYDROGEN EXCHANGER"/>
    <property type="match status" value="1"/>
</dbReference>
<feature type="transmembrane region" description="Helical" evidence="15">
    <location>
        <begin position="167"/>
        <end position="189"/>
    </location>
</feature>
<evidence type="ECO:0000313" key="18">
    <source>
        <dbReference type="Proteomes" id="UP000657918"/>
    </source>
</evidence>
<dbReference type="GO" id="GO:0009941">
    <property type="term" value="C:chloroplast envelope"/>
    <property type="evidence" value="ECO:0007669"/>
    <property type="project" value="TreeGrafter"/>
</dbReference>
<dbReference type="AlphaFoldDB" id="A0A835JV92"/>
<keyword evidence="11" id="KW-0739">Sodium transport</keyword>
<feature type="transmembrane region" description="Helical" evidence="15">
    <location>
        <begin position="352"/>
        <end position="374"/>
    </location>
</feature>
<feature type="transmembrane region" description="Helical" evidence="15">
    <location>
        <begin position="37"/>
        <end position="54"/>
    </location>
</feature>
<dbReference type="GO" id="GO:0005886">
    <property type="term" value="C:plasma membrane"/>
    <property type="evidence" value="ECO:0007669"/>
    <property type="project" value="UniProtKB-SubCell"/>
</dbReference>
<evidence type="ECO:0000256" key="7">
    <source>
        <dbReference type="ARBA" id="ARBA00022989"/>
    </source>
</evidence>
<evidence type="ECO:0000256" key="12">
    <source>
        <dbReference type="ARBA" id="ARBA00047524"/>
    </source>
</evidence>
<dbReference type="EMBL" id="JADGMS010000010">
    <property type="protein sequence ID" value="KAF9673825.1"/>
    <property type="molecule type" value="Genomic_DNA"/>
</dbReference>
<feature type="transmembrane region" description="Helical" evidence="15">
    <location>
        <begin position="259"/>
        <end position="277"/>
    </location>
</feature>
<gene>
    <name evidence="17" type="ORF">SADUNF_Sadunf10G0064200</name>
</gene>
<feature type="transmembrane region" description="Helical" evidence="15">
    <location>
        <begin position="316"/>
        <end position="340"/>
    </location>
</feature>
<evidence type="ECO:0000256" key="1">
    <source>
        <dbReference type="ARBA" id="ARBA00004651"/>
    </source>
</evidence>
<proteinExistence type="predicted"/>
<evidence type="ECO:0000256" key="8">
    <source>
        <dbReference type="ARBA" id="ARBA00023053"/>
    </source>
</evidence>
<feature type="transmembrane region" description="Helical" evidence="15">
    <location>
        <begin position="100"/>
        <end position="117"/>
    </location>
</feature>
<protein>
    <recommendedName>
        <fullName evidence="16">Cation/H+ exchanger transmembrane domain-containing protein</fullName>
    </recommendedName>
</protein>
<organism evidence="17 18">
    <name type="scientific">Salix dunnii</name>
    <dbReference type="NCBI Taxonomy" id="1413687"/>
    <lineage>
        <taxon>Eukaryota</taxon>
        <taxon>Viridiplantae</taxon>
        <taxon>Streptophyta</taxon>
        <taxon>Embryophyta</taxon>
        <taxon>Tracheophyta</taxon>
        <taxon>Spermatophyta</taxon>
        <taxon>Magnoliopsida</taxon>
        <taxon>eudicotyledons</taxon>
        <taxon>Gunneridae</taxon>
        <taxon>Pentapetalae</taxon>
        <taxon>rosids</taxon>
        <taxon>fabids</taxon>
        <taxon>Malpighiales</taxon>
        <taxon>Salicaceae</taxon>
        <taxon>Saliceae</taxon>
        <taxon>Salix</taxon>
    </lineage>
</organism>
<keyword evidence="18" id="KW-1185">Reference proteome</keyword>
<dbReference type="Gene3D" id="6.10.140.1330">
    <property type="match status" value="1"/>
</dbReference>
<evidence type="ECO:0000313" key="17">
    <source>
        <dbReference type="EMBL" id="KAF9673825.1"/>
    </source>
</evidence>
<reference evidence="17 18" key="1">
    <citation type="submission" date="2020-10" db="EMBL/GenBank/DDBJ databases">
        <title>Plant Genome Project.</title>
        <authorList>
            <person name="Zhang R.-G."/>
        </authorList>
    </citation>
    <scope>NUCLEOTIDE SEQUENCE [LARGE SCALE GENOMIC DNA]</scope>
    <source>
        <strain evidence="17">FAFU-HL-1</strain>
        <tissue evidence="17">Leaf</tissue>
    </source>
</reference>
<keyword evidence="9" id="KW-0406">Ion transport</keyword>
<comment type="catalytic activity">
    <reaction evidence="13">
        <text>K(+)(in) + H(+)(out) = K(+)(out) + H(+)(in)</text>
        <dbReference type="Rhea" id="RHEA:29467"/>
        <dbReference type="ChEBI" id="CHEBI:15378"/>
        <dbReference type="ChEBI" id="CHEBI:29103"/>
    </reaction>
</comment>
<dbReference type="GO" id="GO:0051453">
    <property type="term" value="P:regulation of intracellular pH"/>
    <property type="evidence" value="ECO:0007669"/>
    <property type="project" value="TreeGrafter"/>
</dbReference>
<evidence type="ECO:0000256" key="4">
    <source>
        <dbReference type="ARBA" id="ARBA00022538"/>
    </source>
</evidence>
<comment type="caution">
    <text evidence="17">The sequence shown here is derived from an EMBL/GenBank/DDBJ whole genome shotgun (WGS) entry which is preliminary data.</text>
</comment>
<keyword evidence="3" id="KW-1003">Cell membrane</keyword>
<feature type="domain" description="Cation/H+ exchanger transmembrane" evidence="16">
    <location>
        <begin position="49"/>
        <end position="388"/>
    </location>
</feature>
<keyword evidence="6" id="KW-0630">Potassium</keyword>
<dbReference type="SUPFAM" id="SSF51206">
    <property type="entry name" value="cAMP-binding domain-like"/>
    <property type="match status" value="1"/>
</dbReference>
<keyword evidence="8" id="KW-0915">Sodium</keyword>
<feature type="region of interest" description="Disordered" evidence="14">
    <location>
        <begin position="1047"/>
        <end position="1077"/>
    </location>
</feature>
<dbReference type="PANTHER" id="PTHR10110:SF86">
    <property type="entry name" value="SODIUM_HYDROGEN EXCHANGER 7"/>
    <property type="match status" value="1"/>
</dbReference>
<feature type="transmembrane region" description="Helical" evidence="15">
    <location>
        <begin position="61"/>
        <end position="80"/>
    </location>
</feature>
<accession>A0A835JV92</accession>
<dbReference type="InterPro" id="IPR018422">
    <property type="entry name" value="Cation/H_exchanger_CPA1"/>
</dbReference>
<dbReference type="InterPro" id="IPR006153">
    <property type="entry name" value="Cation/H_exchanger_TM"/>
</dbReference>
<evidence type="ECO:0000256" key="6">
    <source>
        <dbReference type="ARBA" id="ARBA00022958"/>
    </source>
</evidence>
<dbReference type="GO" id="GO:0015386">
    <property type="term" value="F:potassium:proton antiporter activity"/>
    <property type="evidence" value="ECO:0007669"/>
    <property type="project" value="TreeGrafter"/>
</dbReference>
<dbReference type="OrthoDB" id="441412at2759"/>
<comment type="catalytic activity">
    <reaction evidence="12">
        <text>Na(+)(in) + H(+)(out) = Na(+)(out) + H(+)(in)</text>
        <dbReference type="Rhea" id="RHEA:29419"/>
        <dbReference type="ChEBI" id="CHEBI:15378"/>
        <dbReference type="ChEBI" id="CHEBI:29101"/>
    </reaction>
</comment>
<keyword evidence="4" id="KW-0633">Potassium transport</keyword>
<evidence type="ECO:0000256" key="10">
    <source>
        <dbReference type="ARBA" id="ARBA00023136"/>
    </source>
</evidence>
<feature type="transmembrane region" description="Helical" evidence="15">
    <location>
        <begin position="229"/>
        <end position="252"/>
    </location>
</feature>
<dbReference type="InterPro" id="IPR018490">
    <property type="entry name" value="cNMP-bd_dom_sf"/>
</dbReference>
<evidence type="ECO:0000256" key="9">
    <source>
        <dbReference type="ARBA" id="ARBA00023065"/>
    </source>
</evidence>
<dbReference type="Proteomes" id="UP000657918">
    <property type="component" value="Unassembled WGS sequence"/>
</dbReference>
<dbReference type="GO" id="GO:0015385">
    <property type="term" value="F:sodium:proton antiporter activity"/>
    <property type="evidence" value="ECO:0007669"/>
    <property type="project" value="InterPro"/>
</dbReference>
<feature type="transmembrane region" description="Helical" evidence="15">
    <location>
        <begin position="138"/>
        <end position="161"/>
    </location>
</feature>
<evidence type="ECO:0000256" key="3">
    <source>
        <dbReference type="ARBA" id="ARBA00022475"/>
    </source>
</evidence>
<name>A0A835JV92_9ROSI</name>
<evidence type="ECO:0000256" key="2">
    <source>
        <dbReference type="ARBA" id="ARBA00022448"/>
    </source>
</evidence>
<feature type="transmembrane region" description="Helical" evidence="15">
    <location>
        <begin position="283"/>
        <end position="304"/>
    </location>
</feature>
<keyword evidence="10 15" id="KW-0472">Membrane</keyword>
<feature type="transmembrane region" description="Helical" evidence="15">
    <location>
        <begin position="201"/>
        <end position="217"/>
    </location>
</feature>
<feature type="transmembrane region" description="Helical" evidence="15">
    <location>
        <begin position="395"/>
        <end position="413"/>
    </location>
</feature>
<evidence type="ECO:0000259" key="16">
    <source>
        <dbReference type="Pfam" id="PF00999"/>
    </source>
</evidence>
<dbReference type="Pfam" id="PF00999">
    <property type="entry name" value="Na_H_Exchanger"/>
    <property type="match status" value="1"/>
</dbReference>
<keyword evidence="7 15" id="KW-1133">Transmembrane helix</keyword>
<keyword evidence="2" id="KW-0813">Transport</keyword>
<evidence type="ECO:0000256" key="15">
    <source>
        <dbReference type="SAM" id="Phobius"/>
    </source>
</evidence>
<dbReference type="GO" id="GO:0098719">
    <property type="term" value="P:sodium ion import across plasma membrane"/>
    <property type="evidence" value="ECO:0007669"/>
    <property type="project" value="TreeGrafter"/>
</dbReference>